<name>A0ABY7NSX0_9SPHN</name>
<dbReference type="PANTHER" id="PTHR43133:SF63">
    <property type="entry name" value="RNA POLYMERASE SIGMA FACTOR FECI-RELATED"/>
    <property type="match status" value="1"/>
</dbReference>
<evidence type="ECO:0000313" key="7">
    <source>
        <dbReference type="EMBL" id="WBO23895.1"/>
    </source>
</evidence>
<dbReference type="InterPro" id="IPR014284">
    <property type="entry name" value="RNA_pol_sigma-70_dom"/>
</dbReference>
<evidence type="ECO:0000256" key="3">
    <source>
        <dbReference type="ARBA" id="ARBA00023082"/>
    </source>
</evidence>
<keyword evidence="8" id="KW-1185">Reference proteome</keyword>
<dbReference type="InterPro" id="IPR039425">
    <property type="entry name" value="RNA_pol_sigma-70-like"/>
</dbReference>
<dbReference type="Gene3D" id="1.10.10.10">
    <property type="entry name" value="Winged helix-like DNA-binding domain superfamily/Winged helix DNA-binding domain"/>
    <property type="match status" value="1"/>
</dbReference>
<dbReference type="InterPro" id="IPR013324">
    <property type="entry name" value="RNA_pol_sigma_r3/r4-like"/>
</dbReference>
<reference evidence="7 8" key="1">
    <citation type="submission" date="2022-12" db="EMBL/GenBank/DDBJ databases">
        <title>Sphingomonas abieness sp. nov., an endophytic bacterium isolated from Abies koreana.</title>
        <authorList>
            <person name="Jiang L."/>
            <person name="Lee J."/>
        </authorList>
    </citation>
    <scope>NUCLEOTIDE SEQUENCE [LARGE SCALE GENOMIC DNA]</scope>
    <source>
        <strain evidence="8">PAMB 00755</strain>
    </source>
</reference>
<dbReference type="NCBIfam" id="TIGR02937">
    <property type="entry name" value="sigma70-ECF"/>
    <property type="match status" value="1"/>
</dbReference>
<dbReference type="InterPro" id="IPR036388">
    <property type="entry name" value="WH-like_DNA-bd_sf"/>
</dbReference>
<dbReference type="Gene3D" id="1.10.1740.10">
    <property type="match status" value="1"/>
</dbReference>
<dbReference type="EMBL" id="CP115174">
    <property type="protein sequence ID" value="WBO23895.1"/>
    <property type="molecule type" value="Genomic_DNA"/>
</dbReference>
<dbReference type="PANTHER" id="PTHR43133">
    <property type="entry name" value="RNA POLYMERASE ECF-TYPE SIGMA FACTO"/>
    <property type="match status" value="1"/>
</dbReference>
<evidence type="ECO:0000256" key="1">
    <source>
        <dbReference type="ARBA" id="ARBA00010641"/>
    </source>
</evidence>
<feature type="domain" description="RNA polymerase sigma-70 region 2" evidence="5">
    <location>
        <begin position="5"/>
        <end position="66"/>
    </location>
</feature>
<keyword evidence="3" id="KW-0731">Sigma factor</keyword>
<dbReference type="InterPro" id="IPR013249">
    <property type="entry name" value="RNA_pol_sigma70_r4_t2"/>
</dbReference>
<evidence type="ECO:0000256" key="4">
    <source>
        <dbReference type="ARBA" id="ARBA00023163"/>
    </source>
</evidence>
<comment type="similarity">
    <text evidence="1">Belongs to the sigma-70 factor family. ECF subfamily.</text>
</comment>
<protein>
    <submittedName>
        <fullName evidence="7">RNA polymerase sigma factor</fullName>
    </submittedName>
</protein>
<gene>
    <name evidence="7" type="ORF">PBT88_07235</name>
</gene>
<organism evidence="7 8">
    <name type="scientific">Sphingomonas abietis</name>
    <dbReference type="NCBI Taxonomy" id="3012344"/>
    <lineage>
        <taxon>Bacteria</taxon>
        <taxon>Pseudomonadati</taxon>
        <taxon>Pseudomonadota</taxon>
        <taxon>Alphaproteobacteria</taxon>
        <taxon>Sphingomonadales</taxon>
        <taxon>Sphingomonadaceae</taxon>
        <taxon>Sphingomonas</taxon>
    </lineage>
</organism>
<dbReference type="InterPro" id="IPR007627">
    <property type="entry name" value="RNA_pol_sigma70_r2"/>
</dbReference>
<dbReference type="Proteomes" id="UP001210865">
    <property type="component" value="Chromosome"/>
</dbReference>
<dbReference type="SUPFAM" id="SSF88946">
    <property type="entry name" value="Sigma2 domain of RNA polymerase sigma factors"/>
    <property type="match status" value="1"/>
</dbReference>
<dbReference type="RefSeq" id="WP_270078524.1">
    <property type="nucleotide sequence ID" value="NZ_CP115174.1"/>
</dbReference>
<keyword evidence="2" id="KW-0805">Transcription regulation</keyword>
<evidence type="ECO:0000259" key="5">
    <source>
        <dbReference type="Pfam" id="PF04542"/>
    </source>
</evidence>
<keyword evidence="4" id="KW-0804">Transcription</keyword>
<proteinExistence type="inferred from homology"/>
<dbReference type="Pfam" id="PF08281">
    <property type="entry name" value="Sigma70_r4_2"/>
    <property type="match status" value="1"/>
</dbReference>
<evidence type="ECO:0000259" key="6">
    <source>
        <dbReference type="Pfam" id="PF08281"/>
    </source>
</evidence>
<evidence type="ECO:0000256" key="2">
    <source>
        <dbReference type="ARBA" id="ARBA00023015"/>
    </source>
</evidence>
<sequence>MLIAERPMLVRRLARIVGSEPVAEDVAQSLYLRVQRVEDDPPINNKRSFLFRLASNLAVDHVRAEQSRARMQAEAQALLWSELAPPDPEQAASLNIELARVLKAAATLPEPTKSIFRLHRFEGLRQSEVAAHQGVSVTTVEKHVRRALAILRRARDGE</sequence>
<dbReference type="Pfam" id="PF04542">
    <property type="entry name" value="Sigma70_r2"/>
    <property type="match status" value="1"/>
</dbReference>
<accession>A0ABY7NSX0</accession>
<dbReference type="SUPFAM" id="SSF88659">
    <property type="entry name" value="Sigma3 and sigma4 domains of RNA polymerase sigma factors"/>
    <property type="match status" value="1"/>
</dbReference>
<evidence type="ECO:0000313" key="8">
    <source>
        <dbReference type="Proteomes" id="UP001210865"/>
    </source>
</evidence>
<feature type="domain" description="RNA polymerase sigma factor 70 region 4 type 2" evidence="6">
    <location>
        <begin position="100"/>
        <end position="149"/>
    </location>
</feature>
<dbReference type="InterPro" id="IPR013325">
    <property type="entry name" value="RNA_pol_sigma_r2"/>
</dbReference>